<keyword evidence="9" id="KW-0028">Amino-acid biosynthesis</keyword>
<evidence type="ECO:0000256" key="4">
    <source>
        <dbReference type="ARBA" id="ARBA00022741"/>
    </source>
</evidence>
<dbReference type="PROSITE" id="PS51278">
    <property type="entry name" value="GATASE_TYPE_2"/>
    <property type="match status" value="1"/>
</dbReference>
<name>A0A1H1G0W2_9ACTN</name>
<feature type="domain" description="Glutamine amidotransferase type-2" evidence="12">
    <location>
        <begin position="23"/>
        <end position="244"/>
    </location>
</feature>
<evidence type="ECO:0000256" key="10">
    <source>
        <dbReference type="PIRSR" id="PIRSR001589-2"/>
    </source>
</evidence>
<dbReference type="InterPro" id="IPR006426">
    <property type="entry name" value="Asn_synth_AEB"/>
</dbReference>
<dbReference type="EC" id="6.3.5.4" evidence="3"/>
<evidence type="ECO:0000256" key="9">
    <source>
        <dbReference type="PIRSR" id="PIRSR001589-1"/>
    </source>
</evidence>
<evidence type="ECO:0000256" key="8">
    <source>
        <dbReference type="ARBA" id="ARBA00048741"/>
    </source>
</evidence>
<dbReference type="GO" id="GO:0006529">
    <property type="term" value="P:asparagine biosynthetic process"/>
    <property type="evidence" value="ECO:0007669"/>
    <property type="project" value="UniProtKB-KW"/>
</dbReference>
<keyword evidence="5 10" id="KW-0067">ATP-binding</keyword>
<evidence type="ECO:0000256" key="1">
    <source>
        <dbReference type="ARBA" id="ARBA00005187"/>
    </source>
</evidence>
<dbReference type="Pfam" id="PF00733">
    <property type="entry name" value="Asn_synthase"/>
    <property type="match status" value="1"/>
</dbReference>
<evidence type="ECO:0000256" key="7">
    <source>
        <dbReference type="ARBA" id="ARBA00022962"/>
    </source>
</evidence>
<accession>A0A1H1G0W2</accession>
<gene>
    <name evidence="13" type="ORF">SAMN04489765_3031</name>
</gene>
<dbReference type="SUPFAM" id="SSF52402">
    <property type="entry name" value="Adenine nucleotide alpha hydrolases-like"/>
    <property type="match status" value="1"/>
</dbReference>
<dbReference type="InterPro" id="IPR051786">
    <property type="entry name" value="ASN_synthetase/amidase"/>
</dbReference>
<protein>
    <recommendedName>
        <fullName evidence="3">asparagine synthase (glutamine-hydrolyzing)</fullName>
        <ecNumber evidence="3">6.3.5.4</ecNumber>
    </recommendedName>
</protein>
<dbReference type="GO" id="GO:0005829">
    <property type="term" value="C:cytosol"/>
    <property type="evidence" value="ECO:0007669"/>
    <property type="project" value="TreeGrafter"/>
</dbReference>
<dbReference type="Proteomes" id="UP000183053">
    <property type="component" value="Unassembled WGS sequence"/>
</dbReference>
<proteinExistence type="inferred from homology"/>
<dbReference type="CDD" id="cd00712">
    <property type="entry name" value="AsnB"/>
    <property type="match status" value="1"/>
</dbReference>
<dbReference type="Gene3D" id="3.40.50.620">
    <property type="entry name" value="HUPs"/>
    <property type="match status" value="1"/>
</dbReference>
<dbReference type="InterPro" id="IPR014729">
    <property type="entry name" value="Rossmann-like_a/b/a_fold"/>
</dbReference>
<dbReference type="Pfam" id="PF13537">
    <property type="entry name" value="GATase_7"/>
    <property type="match status" value="1"/>
</dbReference>
<dbReference type="PANTHER" id="PTHR43284:SF1">
    <property type="entry name" value="ASPARAGINE SYNTHETASE"/>
    <property type="match status" value="1"/>
</dbReference>
<dbReference type="NCBIfam" id="TIGR01536">
    <property type="entry name" value="asn_synth_AEB"/>
    <property type="match status" value="1"/>
</dbReference>
<dbReference type="InterPro" id="IPR017932">
    <property type="entry name" value="GATase_2_dom"/>
</dbReference>
<dbReference type="STRING" id="47312.SAMN04489765_3031"/>
<evidence type="ECO:0000313" key="13">
    <source>
        <dbReference type="EMBL" id="SDR06763.1"/>
    </source>
</evidence>
<keyword evidence="6 9" id="KW-0061">Asparagine biosynthesis</keyword>
<keyword evidence="14" id="KW-1185">Reference proteome</keyword>
<dbReference type="Gene3D" id="3.60.20.10">
    <property type="entry name" value="Glutamine Phosphoribosylpyrophosphate, subunit 1, domain 1"/>
    <property type="match status" value="1"/>
</dbReference>
<dbReference type="GO" id="GO:0005524">
    <property type="term" value="F:ATP binding"/>
    <property type="evidence" value="ECO:0007669"/>
    <property type="project" value="UniProtKB-KW"/>
</dbReference>
<feature type="binding site" evidence="10">
    <location>
        <begin position="398"/>
        <end position="399"/>
    </location>
    <ligand>
        <name>ATP</name>
        <dbReference type="ChEBI" id="CHEBI:30616"/>
    </ligand>
</feature>
<dbReference type="PIRSF" id="PIRSF001589">
    <property type="entry name" value="Asn_synthetase_glu-h"/>
    <property type="match status" value="1"/>
</dbReference>
<reference evidence="14" key="1">
    <citation type="submission" date="2016-10" db="EMBL/GenBank/DDBJ databases">
        <authorList>
            <person name="Varghese N."/>
            <person name="Submissions S."/>
        </authorList>
    </citation>
    <scope>NUCLEOTIDE SEQUENCE [LARGE SCALE GENOMIC DNA]</scope>
    <source>
        <strain evidence="14">DSM 44142</strain>
    </source>
</reference>
<evidence type="ECO:0000256" key="11">
    <source>
        <dbReference type="PIRSR" id="PIRSR001589-3"/>
    </source>
</evidence>
<organism evidence="13 14">
    <name type="scientific">Tsukamurella pulmonis</name>
    <dbReference type="NCBI Taxonomy" id="47312"/>
    <lineage>
        <taxon>Bacteria</taxon>
        <taxon>Bacillati</taxon>
        <taxon>Actinomycetota</taxon>
        <taxon>Actinomycetes</taxon>
        <taxon>Mycobacteriales</taxon>
        <taxon>Tsukamurellaceae</taxon>
        <taxon>Tsukamurella</taxon>
    </lineage>
</organism>
<comment type="pathway">
    <text evidence="1">Amino-acid biosynthesis; L-asparagine biosynthesis; L-asparagine from L-aspartate (L-Gln route): step 1/1.</text>
</comment>
<feature type="site" description="Important for beta-aspartyl-AMP intermediate formation" evidence="11">
    <location>
        <position position="400"/>
    </location>
</feature>
<dbReference type="InterPro" id="IPR029055">
    <property type="entry name" value="Ntn_hydrolases_N"/>
</dbReference>
<dbReference type="InterPro" id="IPR033738">
    <property type="entry name" value="AsnB_N"/>
</dbReference>
<evidence type="ECO:0000256" key="6">
    <source>
        <dbReference type="ARBA" id="ARBA00022888"/>
    </source>
</evidence>
<feature type="binding site" evidence="10">
    <location>
        <position position="127"/>
    </location>
    <ligand>
        <name>L-glutamine</name>
        <dbReference type="ChEBI" id="CHEBI:58359"/>
    </ligand>
</feature>
<comment type="similarity">
    <text evidence="2">Belongs to the asparagine synthetase family.</text>
</comment>
<sequence length="675" mass="75153">MPGARACGVPVVGGVPAYWSTVCGLLGFLSADRHAGDVVDAVTAAGRCMRHRGPDEFGGSWHDDDLALSFNRLAFIDIEHAHQPLRWGPPENPDRYALTFNGEIYNYLELRQRLADEFGAEFRTEGDGEPIVAGFHHWGVEGVLAELRGMFAFAIWDTEKRELTLARDQFGIKPLYVATGSRGTVFSSEKKSVLALADEAGLKPGLDARAVQHYTVLQYVPEPESLHLGIRRLESGCYATLSPGGEVVGKRYFEPRFPVKPVTGGLESAEAKAIYRDIADALRDSVKMHMRADVTVGSFLSGGIDSTAVAALAIQHNPDLITITTGFQREGYSEVDVAAESAEAIGARHVIKTVSPEEFRDAIPAIVWYLDDPVADPSLVPLYYLAKEARKHVKVVLSGEGADELFGGYTIYKEPLSLAPFDRLPAWARRTAGKIGDRLPEGKRGKSLLQRGSLPLEERYYGNARSFNDAQLRSVLPGFREDWTHTDVTAPIYAKTRGWGPVERMQHLDQFTWLRGDILVKADKMTMANSLELRVPFLDKEVFRVAETLPADLKLAGGTSKYALRRALEEIIPPHVLHRKKLGFPVPLRHWLAGPELYDWARATIEESQTDEWIDRRAVLAMLDEHKAKAPEGWPGGTDHSRRIWTVLVFMVWHGIFVEDRIHPAIEEPVYPVRL</sequence>
<evidence type="ECO:0000259" key="12">
    <source>
        <dbReference type="PROSITE" id="PS51278"/>
    </source>
</evidence>
<evidence type="ECO:0000256" key="5">
    <source>
        <dbReference type="ARBA" id="ARBA00022840"/>
    </source>
</evidence>
<dbReference type="SUPFAM" id="SSF56235">
    <property type="entry name" value="N-terminal nucleophile aminohydrolases (Ntn hydrolases)"/>
    <property type="match status" value="1"/>
</dbReference>
<comment type="catalytic activity">
    <reaction evidence="8">
        <text>L-aspartate + L-glutamine + ATP + H2O = L-asparagine + L-glutamate + AMP + diphosphate + H(+)</text>
        <dbReference type="Rhea" id="RHEA:12228"/>
        <dbReference type="ChEBI" id="CHEBI:15377"/>
        <dbReference type="ChEBI" id="CHEBI:15378"/>
        <dbReference type="ChEBI" id="CHEBI:29985"/>
        <dbReference type="ChEBI" id="CHEBI:29991"/>
        <dbReference type="ChEBI" id="CHEBI:30616"/>
        <dbReference type="ChEBI" id="CHEBI:33019"/>
        <dbReference type="ChEBI" id="CHEBI:58048"/>
        <dbReference type="ChEBI" id="CHEBI:58359"/>
        <dbReference type="ChEBI" id="CHEBI:456215"/>
        <dbReference type="EC" id="6.3.5.4"/>
    </reaction>
</comment>
<dbReference type="CDD" id="cd01991">
    <property type="entry name" value="Asn_synthase_B_C"/>
    <property type="match status" value="1"/>
</dbReference>
<feature type="active site" description="For GATase activity" evidence="9">
    <location>
        <position position="23"/>
    </location>
</feature>
<keyword evidence="4 10" id="KW-0547">Nucleotide-binding</keyword>
<evidence type="ECO:0000313" key="14">
    <source>
        <dbReference type="Proteomes" id="UP000183053"/>
    </source>
</evidence>
<dbReference type="EMBL" id="FNLF01000002">
    <property type="protein sequence ID" value="SDR06763.1"/>
    <property type="molecule type" value="Genomic_DNA"/>
</dbReference>
<dbReference type="InterPro" id="IPR001962">
    <property type="entry name" value="Asn_synthase"/>
</dbReference>
<keyword evidence="7 9" id="KW-0315">Glutamine amidotransferase</keyword>
<evidence type="ECO:0000256" key="3">
    <source>
        <dbReference type="ARBA" id="ARBA00012737"/>
    </source>
</evidence>
<evidence type="ECO:0000256" key="2">
    <source>
        <dbReference type="ARBA" id="ARBA00005752"/>
    </source>
</evidence>
<dbReference type="AlphaFoldDB" id="A0A1H1G0W2"/>
<dbReference type="PANTHER" id="PTHR43284">
    <property type="entry name" value="ASPARAGINE SYNTHETASE (GLUTAMINE-HYDROLYZING)"/>
    <property type="match status" value="1"/>
</dbReference>
<dbReference type="GO" id="GO:0004066">
    <property type="term" value="F:asparagine synthase (glutamine-hydrolyzing) activity"/>
    <property type="evidence" value="ECO:0007669"/>
    <property type="project" value="UniProtKB-EC"/>
</dbReference>